<protein>
    <submittedName>
        <fullName evidence="15">Uncharacterized protein</fullName>
    </submittedName>
</protein>
<feature type="domain" description="Neurotransmitter-gated ion-channel transmembrane" evidence="13">
    <location>
        <begin position="186"/>
        <end position="234"/>
    </location>
</feature>
<dbReference type="GO" id="GO:0004888">
    <property type="term" value="F:transmembrane signaling receptor activity"/>
    <property type="evidence" value="ECO:0007669"/>
    <property type="project" value="InterPro"/>
</dbReference>
<dbReference type="InterPro" id="IPR006029">
    <property type="entry name" value="Neurotrans-gated_channel_TM"/>
</dbReference>
<evidence type="ECO:0000256" key="7">
    <source>
        <dbReference type="ARBA" id="ARBA00022989"/>
    </source>
</evidence>
<evidence type="ECO:0000256" key="1">
    <source>
        <dbReference type="ARBA" id="ARBA00004141"/>
    </source>
</evidence>
<keyword evidence="8 11" id="KW-0406">Ion transport</keyword>
<dbReference type="GO" id="GO:0005230">
    <property type="term" value="F:extracellular ligand-gated monoatomic ion channel activity"/>
    <property type="evidence" value="ECO:0007669"/>
    <property type="project" value="InterPro"/>
</dbReference>
<dbReference type="Pfam" id="PF02932">
    <property type="entry name" value="Neur_chan_memb"/>
    <property type="match status" value="1"/>
</dbReference>
<dbReference type="WBParaSite" id="nRc.2.0.1.t34110-RA">
    <property type="protein sequence ID" value="nRc.2.0.1.t34110-RA"/>
    <property type="gene ID" value="nRc.2.0.1.g34110"/>
</dbReference>
<accession>A0A915K5U8</accession>
<dbReference type="InterPro" id="IPR006202">
    <property type="entry name" value="Neur_chan_lig-bd"/>
</dbReference>
<keyword evidence="5" id="KW-0812">Transmembrane</keyword>
<dbReference type="OMA" id="PPGNITH"/>
<keyword evidence="6" id="KW-0732">Signal</keyword>
<proteinExistence type="inferred from homology"/>
<dbReference type="InterPro" id="IPR038050">
    <property type="entry name" value="Neuro_actylchol_rec"/>
</dbReference>
<keyword evidence="3 11" id="KW-0813">Transport</keyword>
<name>A0A915K5U8_ROMCU</name>
<keyword evidence="10 11" id="KW-0407">Ion channel</keyword>
<dbReference type="InterPro" id="IPR006028">
    <property type="entry name" value="GABAA/Glycine_rcpt"/>
</dbReference>
<dbReference type="GO" id="GO:0005886">
    <property type="term" value="C:plasma membrane"/>
    <property type="evidence" value="ECO:0007669"/>
    <property type="project" value="UniProtKB-SubCell"/>
</dbReference>
<dbReference type="Proteomes" id="UP000887565">
    <property type="component" value="Unplaced"/>
</dbReference>
<evidence type="ECO:0000256" key="9">
    <source>
        <dbReference type="ARBA" id="ARBA00023136"/>
    </source>
</evidence>
<keyword evidence="4" id="KW-1003">Cell membrane</keyword>
<dbReference type="SUPFAM" id="SSF90112">
    <property type="entry name" value="Neurotransmitter-gated ion-channel transmembrane pore"/>
    <property type="match status" value="1"/>
</dbReference>
<comment type="subcellular location">
    <subcellularLocation>
        <location evidence="2">Cell membrane</location>
    </subcellularLocation>
    <subcellularLocation>
        <location evidence="1">Membrane</location>
        <topology evidence="1">Multi-pass membrane protein</topology>
    </subcellularLocation>
</comment>
<evidence type="ECO:0000256" key="8">
    <source>
        <dbReference type="ARBA" id="ARBA00023065"/>
    </source>
</evidence>
<dbReference type="Gene3D" id="2.70.170.10">
    <property type="entry name" value="Neurotransmitter-gated ion-channel ligand-binding domain"/>
    <property type="match status" value="1"/>
</dbReference>
<keyword evidence="14" id="KW-1185">Reference proteome</keyword>
<keyword evidence="9" id="KW-0472">Membrane</keyword>
<evidence type="ECO:0000313" key="14">
    <source>
        <dbReference type="Proteomes" id="UP000887565"/>
    </source>
</evidence>
<evidence type="ECO:0000259" key="13">
    <source>
        <dbReference type="Pfam" id="PF02932"/>
    </source>
</evidence>
<evidence type="ECO:0000256" key="6">
    <source>
        <dbReference type="ARBA" id="ARBA00022729"/>
    </source>
</evidence>
<dbReference type="AlphaFoldDB" id="A0A915K5U8"/>
<dbReference type="PANTHER" id="PTHR18945">
    <property type="entry name" value="NEUROTRANSMITTER GATED ION CHANNEL"/>
    <property type="match status" value="1"/>
</dbReference>
<evidence type="ECO:0000256" key="4">
    <source>
        <dbReference type="ARBA" id="ARBA00022475"/>
    </source>
</evidence>
<comment type="similarity">
    <text evidence="11">Belongs to the ligand-gated ion channel (TC 1.A.9) family.</text>
</comment>
<evidence type="ECO:0000256" key="3">
    <source>
        <dbReference type="ARBA" id="ARBA00022448"/>
    </source>
</evidence>
<feature type="domain" description="Neurotransmitter-gated ion-channel ligand-binding" evidence="12">
    <location>
        <begin position="7"/>
        <end position="151"/>
    </location>
</feature>
<evidence type="ECO:0000259" key="12">
    <source>
        <dbReference type="Pfam" id="PF02931"/>
    </source>
</evidence>
<dbReference type="SUPFAM" id="SSF63712">
    <property type="entry name" value="Nicotinic receptor ligand binding domain-like"/>
    <property type="match status" value="1"/>
</dbReference>
<dbReference type="Gene3D" id="1.20.58.390">
    <property type="entry name" value="Neurotransmitter-gated ion-channel transmembrane domain"/>
    <property type="match status" value="1"/>
</dbReference>
<dbReference type="InterPro" id="IPR036719">
    <property type="entry name" value="Neuro-gated_channel_TM_sf"/>
</dbReference>
<evidence type="ECO:0000256" key="2">
    <source>
        <dbReference type="ARBA" id="ARBA00004236"/>
    </source>
</evidence>
<sequence>MCQKVPNINQESTMSMDFHVDIYFQERWVDRRLRHTGRDKILIRDAKIFDRMWHPDLYFANARTSEFHYVTSPNFFAWVYPNGTVYYDTRISLTVMCMMDLYKYPLDRQVCDIRILSYAYDETQVKIKWLDNSPIVRNDIIKLPDMELASITTGECNGEYAIGKWSCVTAVFVVNRAITHHILQSYIPTALMVIISWFSFWLDVDSVPGRVSLCITTLLTLATQASAARLALPQNLHKFSELQVSQQCNNNRLVLLYN</sequence>
<reference evidence="15" key="1">
    <citation type="submission" date="2022-11" db="UniProtKB">
        <authorList>
            <consortium name="WormBaseParasite"/>
        </authorList>
    </citation>
    <scope>IDENTIFICATION</scope>
</reference>
<evidence type="ECO:0000256" key="10">
    <source>
        <dbReference type="ARBA" id="ARBA00023303"/>
    </source>
</evidence>
<evidence type="ECO:0000256" key="5">
    <source>
        <dbReference type="ARBA" id="ARBA00022692"/>
    </source>
</evidence>
<evidence type="ECO:0000313" key="15">
    <source>
        <dbReference type="WBParaSite" id="nRc.2.0.1.t34110-RA"/>
    </source>
</evidence>
<dbReference type="PROSITE" id="PS00236">
    <property type="entry name" value="NEUROTR_ION_CHANNEL"/>
    <property type="match status" value="1"/>
</dbReference>
<keyword evidence="7" id="KW-1133">Transmembrane helix</keyword>
<dbReference type="InterPro" id="IPR036734">
    <property type="entry name" value="Neur_chan_lig-bd_sf"/>
</dbReference>
<dbReference type="PRINTS" id="PR00252">
    <property type="entry name" value="NRIONCHANNEL"/>
</dbReference>
<dbReference type="InterPro" id="IPR006201">
    <property type="entry name" value="Neur_channel"/>
</dbReference>
<organism evidence="14 15">
    <name type="scientific">Romanomermis culicivorax</name>
    <name type="common">Nematode worm</name>
    <dbReference type="NCBI Taxonomy" id="13658"/>
    <lineage>
        <taxon>Eukaryota</taxon>
        <taxon>Metazoa</taxon>
        <taxon>Ecdysozoa</taxon>
        <taxon>Nematoda</taxon>
        <taxon>Enoplea</taxon>
        <taxon>Dorylaimia</taxon>
        <taxon>Mermithida</taxon>
        <taxon>Mermithoidea</taxon>
        <taxon>Mermithidae</taxon>
        <taxon>Romanomermis</taxon>
    </lineage>
</organism>
<dbReference type="CDD" id="cd18987">
    <property type="entry name" value="LGIC_ECD_anion"/>
    <property type="match status" value="1"/>
</dbReference>
<dbReference type="PRINTS" id="PR00253">
    <property type="entry name" value="GABAARECEPTR"/>
</dbReference>
<dbReference type="InterPro" id="IPR018000">
    <property type="entry name" value="Neurotransmitter_ion_chnl_CS"/>
</dbReference>
<dbReference type="Pfam" id="PF02931">
    <property type="entry name" value="Neur_chan_LBD"/>
    <property type="match status" value="1"/>
</dbReference>
<evidence type="ECO:0000256" key="11">
    <source>
        <dbReference type="RuleBase" id="RU000687"/>
    </source>
</evidence>